<proteinExistence type="inferred from homology"/>
<sequence length="761" mass="88331">MARGKVKYKDVVGGHSKTNKKFSKKKVNSRKTYSLYQANNGKKSKKRKFNTNIEELNEKRQKTEETVQVEEESSESEEDTDHMQQLRASFSSNLSNKKLVAVESSDDSFSEEEHESREEKGDNLDESGSVKSDSELLENSQDESDDVESEGESDSDVNIENEEQDNNKDDSSDPFVKHVCYELHESVLNSLQNVPMLVKEHIEHWPTLGRVIIQIPQYKETEKTECNVVTIEEEKKFAPPGSVPSKINNTDLSKPENIFIKNQIINNLTKANKSLSYGDILFTDLQNELFSVMNNYQDIYYSQRSFSNAEEIRFVYCLHLVNHILKTRLKVVHHNARLSNKDDVPEDFRDQGLVRPKILVIVPFKDSAYQIIQTIINILLPEDKSHVMKRKRFVEEYTGNEISMPKKNPKPEDYELTFSGNVSDDFKIGITVTKKSLKLYADFYSSDIIIASPLGLRPLIGAEGESERDYDFLASIELLVLDQAELFFMQNWDHLIHALNHLHLQPKNSHGTDFSRVRTWSLNGWAKYYRQTVIFSSIALPEINAVFNKKCNNYAGKVKVSNPVEFGAIRQVFVQIPHVFHKFEASNVQQLLEARFDFFINKILPQQKDSLMKQTLIYVSSYFDFVRLRNYFKKEELSFVQICEYSKESKIARARDMFYHGDVHFLLYTERHHFYNRIRVKGIRHLIFYEPPAFPHFYYEICNFMQEANMNKKVGSMTNMTVNVLYSKYDVQRISAIVGTERAMKILNSDRSVHMMVTGAE</sequence>
<evidence type="ECO:0000259" key="7">
    <source>
        <dbReference type="Pfam" id="PF06862"/>
    </source>
</evidence>
<dbReference type="AlphaFoldDB" id="A0AA38I3Z4"/>
<feature type="compositionally biased region" description="Basic and acidic residues" evidence="6">
    <location>
        <begin position="56"/>
        <end position="65"/>
    </location>
</feature>
<dbReference type="EMBL" id="JALNTZ010000006">
    <property type="protein sequence ID" value="KAJ3648895.1"/>
    <property type="molecule type" value="Genomic_DNA"/>
</dbReference>
<feature type="compositionally biased region" description="Acidic residues" evidence="6">
    <location>
        <begin position="140"/>
        <end position="164"/>
    </location>
</feature>
<feature type="compositionally biased region" description="Acidic residues" evidence="6">
    <location>
        <begin position="104"/>
        <end position="113"/>
    </location>
</feature>
<evidence type="ECO:0000256" key="3">
    <source>
        <dbReference type="ARBA" id="ARBA00023242"/>
    </source>
</evidence>
<gene>
    <name evidence="9" type="ORF">Zmor_020664</name>
</gene>
<dbReference type="Proteomes" id="UP001168821">
    <property type="component" value="Unassembled WGS sequence"/>
</dbReference>
<reference evidence="9" key="1">
    <citation type="journal article" date="2023" name="G3 (Bethesda)">
        <title>Whole genome assemblies of Zophobas morio and Tenebrio molitor.</title>
        <authorList>
            <person name="Kaur S."/>
            <person name="Stinson S.A."/>
            <person name="diCenzo G.C."/>
        </authorList>
    </citation>
    <scope>NUCLEOTIDE SEQUENCE</scope>
    <source>
        <strain evidence="9">QUZm001</strain>
    </source>
</reference>
<comment type="similarity">
    <text evidence="2">Belongs to the UTP25 family.</text>
</comment>
<evidence type="ECO:0000256" key="1">
    <source>
        <dbReference type="ARBA" id="ARBA00004604"/>
    </source>
</evidence>
<evidence type="ECO:0000256" key="4">
    <source>
        <dbReference type="ARBA" id="ARBA00024421"/>
    </source>
</evidence>
<keyword evidence="3" id="KW-0539">Nucleus</keyword>
<feature type="region of interest" description="Disordered" evidence="6">
    <location>
        <begin position="1"/>
        <end position="173"/>
    </location>
</feature>
<organism evidence="9 10">
    <name type="scientific">Zophobas morio</name>
    <dbReference type="NCBI Taxonomy" id="2755281"/>
    <lineage>
        <taxon>Eukaryota</taxon>
        <taxon>Metazoa</taxon>
        <taxon>Ecdysozoa</taxon>
        <taxon>Arthropoda</taxon>
        <taxon>Hexapoda</taxon>
        <taxon>Insecta</taxon>
        <taxon>Pterygota</taxon>
        <taxon>Neoptera</taxon>
        <taxon>Endopterygota</taxon>
        <taxon>Coleoptera</taxon>
        <taxon>Polyphaga</taxon>
        <taxon>Cucujiformia</taxon>
        <taxon>Tenebrionidae</taxon>
        <taxon>Zophobas</taxon>
    </lineage>
</organism>
<dbReference type="PANTHER" id="PTHR12933:SF0">
    <property type="entry name" value="U3 SMALL NUCLEOLAR RNA-ASSOCIATED PROTEIN 25 HOMOLOG"/>
    <property type="match status" value="1"/>
</dbReference>
<dbReference type="InterPro" id="IPR053940">
    <property type="entry name" value="UTP25_NTPase-like"/>
</dbReference>
<feature type="compositionally biased region" description="Basic and acidic residues" evidence="6">
    <location>
        <begin position="114"/>
        <end position="123"/>
    </location>
</feature>
<feature type="compositionally biased region" description="Basic residues" evidence="6">
    <location>
        <begin position="17"/>
        <end position="29"/>
    </location>
</feature>
<name>A0AA38I3Z4_9CUCU</name>
<evidence type="ECO:0000256" key="5">
    <source>
        <dbReference type="ARBA" id="ARBA00032325"/>
    </source>
</evidence>
<feature type="domain" description="UTP25 NTP hydrolase-like" evidence="8">
    <location>
        <begin position="296"/>
        <end position="558"/>
    </location>
</feature>
<dbReference type="Gene3D" id="3.40.50.300">
    <property type="entry name" value="P-loop containing nucleotide triphosphate hydrolases"/>
    <property type="match status" value="1"/>
</dbReference>
<dbReference type="InterPro" id="IPR027417">
    <property type="entry name" value="P-loop_NTPase"/>
</dbReference>
<evidence type="ECO:0000256" key="2">
    <source>
        <dbReference type="ARBA" id="ARBA00009223"/>
    </source>
</evidence>
<dbReference type="InterPro" id="IPR053939">
    <property type="entry name" value="UTP25_C"/>
</dbReference>
<comment type="caution">
    <text evidence="9">The sequence shown here is derived from an EMBL/GenBank/DDBJ whole genome shotgun (WGS) entry which is preliminary data.</text>
</comment>
<dbReference type="Pfam" id="PF22916">
    <property type="entry name" value="UTP25_NTPase-like"/>
    <property type="match status" value="1"/>
</dbReference>
<comment type="subcellular location">
    <subcellularLocation>
        <location evidence="1">Nucleus</location>
        <location evidence="1">Nucleolus</location>
    </subcellularLocation>
</comment>
<dbReference type="InterPro" id="IPR010678">
    <property type="entry name" value="UTP25"/>
</dbReference>
<keyword evidence="10" id="KW-1185">Reference proteome</keyword>
<protein>
    <recommendedName>
        <fullName evidence="4">U3 small nucleolar RNA-associated protein 25 homolog</fullName>
    </recommendedName>
    <alternativeName>
        <fullName evidence="5">UTP25 small subunit processor component</fullName>
    </alternativeName>
</protein>
<dbReference type="Pfam" id="PF06862">
    <property type="entry name" value="Utp25_C"/>
    <property type="match status" value="1"/>
</dbReference>
<evidence type="ECO:0000259" key="8">
    <source>
        <dbReference type="Pfam" id="PF22916"/>
    </source>
</evidence>
<accession>A0AA38I3Z4</accession>
<dbReference type="GO" id="GO:0000462">
    <property type="term" value="P:maturation of SSU-rRNA from tricistronic rRNA transcript (SSU-rRNA, 5.8S rRNA, LSU-rRNA)"/>
    <property type="evidence" value="ECO:0007669"/>
    <property type="project" value="TreeGrafter"/>
</dbReference>
<dbReference type="GO" id="GO:0034511">
    <property type="term" value="F:U3 snoRNA binding"/>
    <property type="evidence" value="ECO:0007669"/>
    <property type="project" value="InterPro"/>
</dbReference>
<feature type="compositionally biased region" description="Polar residues" evidence="6">
    <location>
        <begin position="86"/>
        <end position="96"/>
    </location>
</feature>
<feature type="domain" description="UTP25 C-terminal" evidence="7">
    <location>
        <begin position="569"/>
        <end position="754"/>
    </location>
</feature>
<dbReference type="GO" id="GO:0032040">
    <property type="term" value="C:small-subunit processome"/>
    <property type="evidence" value="ECO:0007669"/>
    <property type="project" value="TreeGrafter"/>
</dbReference>
<evidence type="ECO:0000256" key="6">
    <source>
        <dbReference type="SAM" id="MobiDB-lite"/>
    </source>
</evidence>
<dbReference type="GO" id="GO:0019843">
    <property type="term" value="F:rRNA binding"/>
    <property type="evidence" value="ECO:0007669"/>
    <property type="project" value="TreeGrafter"/>
</dbReference>
<dbReference type="PANTHER" id="PTHR12933">
    <property type="entry name" value="ORF PROTEIN-RELATED"/>
    <property type="match status" value="1"/>
</dbReference>
<evidence type="ECO:0000313" key="10">
    <source>
        <dbReference type="Proteomes" id="UP001168821"/>
    </source>
</evidence>
<evidence type="ECO:0000313" key="9">
    <source>
        <dbReference type="EMBL" id="KAJ3648895.1"/>
    </source>
</evidence>
<feature type="compositionally biased region" description="Acidic residues" evidence="6">
    <location>
        <begin position="67"/>
        <end position="80"/>
    </location>
</feature>